<evidence type="ECO:0000313" key="2">
    <source>
        <dbReference type="Proteomes" id="UP000813462"/>
    </source>
</evidence>
<dbReference type="InterPro" id="IPR039874">
    <property type="entry name" value="WAPL"/>
</dbReference>
<organism evidence="1 2">
    <name type="scientific">Ziziphus jujuba var. spinosa</name>
    <dbReference type="NCBI Taxonomy" id="714518"/>
    <lineage>
        <taxon>Eukaryota</taxon>
        <taxon>Viridiplantae</taxon>
        <taxon>Streptophyta</taxon>
        <taxon>Embryophyta</taxon>
        <taxon>Tracheophyta</taxon>
        <taxon>Spermatophyta</taxon>
        <taxon>Magnoliopsida</taxon>
        <taxon>eudicotyledons</taxon>
        <taxon>Gunneridae</taxon>
        <taxon>Pentapetalae</taxon>
        <taxon>rosids</taxon>
        <taxon>fabids</taxon>
        <taxon>Rosales</taxon>
        <taxon>Rhamnaceae</taxon>
        <taxon>Paliureae</taxon>
        <taxon>Ziziphus</taxon>
    </lineage>
</organism>
<dbReference type="PANTHER" id="PTHR22100">
    <property type="entry name" value="WINGS APART-LIKE PROTEIN HOMOLOG"/>
    <property type="match status" value="1"/>
</dbReference>
<dbReference type="AlphaFoldDB" id="A0A978VFN9"/>
<proteinExistence type="predicted"/>
<accession>A0A978VFN9</accession>
<evidence type="ECO:0000313" key="1">
    <source>
        <dbReference type="EMBL" id="KAH7529178.1"/>
    </source>
</evidence>
<gene>
    <name evidence="1" type="ORF">FEM48_Zijuj05G0156900</name>
</gene>
<reference evidence="1" key="1">
    <citation type="journal article" date="2021" name="Front. Plant Sci.">
        <title>Chromosome-Scale Genome Assembly for Chinese Sour Jujube and Insights Into Its Genome Evolution and Domestication Signature.</title>
        <authorList>
            <person name="Shen L.-Y."/>
            <person name="Luo H."/>
            <person name="Wang X.-L."/>
            <person name="Wang X.-M."/>
            <person name="Qiu X.-J."/>
            <person name="Liu H."/>
            <person name="Zhou S.-S."/>
            <person name="Jia K.-H."/>
            <person name="Nie S."/>
            <person name="Bao Y.-T."/>
            <person name="Zhang R.-G."/>
            <person name="Yun Q.-Z."/>
            <person name="Chai Y.-H."/>
            <person name="Lu J.-Y."/>
            <person name="Li Y."/>
            <person name="Zhao S.-W."/>
            <person name="Mao J.-F."/>
            <person name="Jia S.-G."/>
            <person name="Mao Y.-M."/>
        </authorList>
    </citation>
    <scope>NUCLEOTIDE SEQUENCE</scope>
    <source>
        <strain evidence="1">AT0</strain>
        <tissue evidence="1">Leaf</tissue>
    </source>
</reference>
<dbReference type="InterPro" id="IPR011989">
    <property type="entry name" value="ARM-like"/>
</dbReference>
<comment type="caution">
    <text evidence="1">The sequence shown here is derived from an EMBL/GenBank/DDBJ whole genome shotgun (WGS) entry which is preliminary data.</text>
</comment>
<dbReference type="Gene3D" id="1.25.10.10">
    <property type="entry name" value="Leucine-rich Repeat Variant"/>
    <property type="match status" value="1"/>
</dbReference>
<protein>
    <submittedName>
        <fullName evidence="1">Uncharacterized protein</fullName>
    </submittedName>
</protein>
<dbReference type="Proteomes" id="UP000813462">
    <property type="component" value="Unassembled WGS sequence"/>
</dbReference>
<sequence>MLNPSKVHEIIVHCKEIKPSCGDENRAVKPDLCRKWIALLTVEKACLTTISLEETTGTVRKTGGNFKEKLQELGGLDAVFEVCYKQSFRYGSVSL</sequence>
<name>A0A978VFN9_ZIZJJ</name>
<dbReference type="PANTHER" id="PTHR22100:SF13">
    <property type="entry name" value="WINGS APART-LIKE PROTEIN HOMOLOG"/>
    <property type="match status" value="1"/>
</dbReference>
<dbReference type="EMBL" id="JAEACU010000005">
    <property type="protein sequence ID" value="KAH7529178.1"/>
    <property type="molecule type" value="Genomic_DNA"/>
</dbReference>